<keyword evidence="2" id="KW-1185">Reference proteome</keyword>
<evidence type="ECO:0000313" key="1">
    <source>
        <dbReference type="EMBL" id="SEQ43847.1"/>
    </source>
</evidence>
<dbReference type="STRING" id="163.SAMN04487775_10988"/>
<reference evidence="1 2" key="1">
    <citation type="submission" date="2016-10" db="EMBL/GenBank/DDBJ databases">
        <authorList>
            <person name="de Groot N.N."/>
        </authorList>
    </citation>
    <scope>NUCLEOTIDE SEQUENCE [LARGE SCALE GENOMIC DNA]</scope>
    <source>
        <strain evidence="1 2">B25</strain>
    </source>
</reference>
<dbReference type="AlphaFoldDB" id="A0A1H9G160"/>
<dbReference type="OrthoDB" id="361732at2"/>
<evidence type="ECO:0000313" key="2">
    <source>
        <dbReference type="Proteomes" id="UP000182360"/>
    </source>
</evidence>
<protein>
    <recommendedName>
        <fullName evidence="3">PilZ domain-containing protein</fullName>
    </recommendedName>
</protein>
<dbReference type="EMBL" id="FOFU01000004">
    <property type="protein sequence ID" value="SEQ43847.1"/>
    <property type="molecule type" value="Genomic_DNA"/>
</dbReference>
<organism evidence="1 2">
    <name type="scientific">Treponema bryantii</name>
    <dbReference type="NCBI Taxonomy" id="163"/>
    <lineage>
        <taxon>Bacteria</taxon>
        <taxon>Pseudomonadati</taxon>
        <taxon>Spirochaetota</taxon>
        <taxon>Spirochaetia</taxon>
        <taxon>Spirochaetales</taxon>
        <taxon>Treponemataceae</taxon>
        <taxon>Treponema</taxon>
    </lineage>
</organism>
<dbReference type="RefSeq" id="WP_074643299.1">
    <property type="nucleotide sequence ID" value="NZ_AP025286.1"/>
</dbReference>
<accession>A0A1H9G160</accession>
<dbReference type="Proteomes" id="UP000182360">
    <property type="component" value="Unassembled WGS sequence"/>
</dbReference>
<gene>
    <name evidence="1" type="ORF">SAMN04487977_104244</name>
</gene>
<evidence type="ECO:0008006" key="3">
    <source>
        <dbReference type="Google" id="ProtNLM"/>
    </source>
</evidence>
<proteinExistence type="predicted"/>
<sequence length="118" mass="13302">MEQENRLHTRYEEIGRITAPEICALPGILDDISLNGCKVHYSFPVVVDLENEYDVKISPLHGSNSSPLNLICSPQWVNELGGSTFIGFKIHYSPDAHKLESFIKHLEKITKDDLPDIV</sequence>
<name>A0A1H9G160_9SPIR</name>